<evidence type="ECO:0000313" key="3">
    <source>
        <dbReference type="EMBL" id="PWA97823.1"/>
    </source>
</evidence>
<keyword evidence="3" id="KW-0695">RNA-directed DNA polymerase</keyword>
<name>A0A2U1QIK1_ARTAN</name>
<evidence type="ECO:0000259" key="2">
    <source>
        <dbReference type="Pfam" id="PF03732"/>
    </source>
</evidence>
<dbReference type="GO" id="GO:0003964">
    <property type="term" value="F:RNA-directed DNA polymerase activity"/>
    <property type="evidence" value="ECO:0007669"/>
    <property type="project" value="UniProtKB-KW"/>
</dbReference>
<dbReference type="PANTHER" id="PTHR33223">
    <property type="entry name" value="CCHC-TYPE DOMAIN-CONTAINING PROTEIN"/>
    <property type="match status" value="1"/>
</dbReference>
<keyword evidence="4" id="KW-1185">Reference proteome</keyword>
<sequence>MYGSEGKPERWERRSRSPTLSSTPHSRKRGAGDRSAYSDPGRQRERSPLESEDSAGGHWKSRSRKDKGDEDDLYCPYDIEDTDPFTHRIRNFEFPKRTKMPSNVKIYNGTGDPEDHLKNFYTAAKVERWAMPTWCHMFNSTLMDHARMWFDELPPESIDNFEDLWKSFLSYFLQQKKYAKDPVELHHIKKGRENQLELSLIALRSKACT</sequence>
<keyword evidence="3" id="KW-0548">Nucleotidyltransferase</keyword>
<comment type="caution">
    <text evidence="3">The sequence shown here is derived from an EMBL/GenBank/DDBJ whole genome shotgun (WGS) entry which is preliminary data.</text>
</comment>
<evidence type="ECO:0000313" key="4">
    <source>
        <dbReference type="Proteomes" id="UP000245207"/>
    </source>
</evidence>
<evidence type="ECO:0000256" key="1">
    <source>
        <dbReference type="SAM" id="MobiDB-lite"/>
    </source>
</evidence>
<dbReference type="Proteomes" id="UP000245207">
    <property type="component" value="Unassembled WGS sequence"/>
</dbReference>
<dbReference type="AlphaFoldDB" id="A0A2U1QIK1"/>
<accession>A0A2U1QIK1</accession>
<keyword evidence="3" id="KW-0808">Transferase</keyword>
<dbReference type="OrthoDB" id="1752139at2759"/>
<organism evidence="3 4">
    <name type="scientific">Artemisia annua</name>
    <name type="common">Sweet wormwood</name>
    <dbReference type="NCBI Taxonomy" id="35608"/>
    <lineage>
        <taxon>Eukaryota</taxon>
        <taxon>Viridiplantae</taxon>
        <taxon>Streptophyta</taxon>
        <taxon>Embryophyta</taxon>
        <taxon>Tracheophyta</taxon>
        <taxon>Spermatophyta</taxon>
        <taxon>Magnoliopsida</taxon>
        <taxon>eudicotyledons</taxon>
        <taxon>Gunneridae</taxon>
        <taxon>Pentapetalae</taxon>
        <taxon>asterids</taxon>
        <taxon>campanulids</taxon>
        <taxon>Asterales</taxon>
        <taxon>Asteraceae</taxon>
        <taxon>Asteroideae</taxon>
        <taxon>Anthemideae</taxon>
        <taxon>Artemisiinae</taxon>
        <taxon>Artemisia</taxon>
    </lineage>
</organism>
<protein>
    <submittedName>
        <fullName evidence="3">Reverse transcriptase domain-containing protein</fullName>
    </submittedName>
</protein>
<feature type="domain" description="Retrotransposon gag" evidence="2">
    <location>
        <begin position="137"/>
        <end position="193"/>
    </location>
</feature>
<proteinExistence type="predicted"/>
<dbReference type="PANTHER" id="PTHR33223:SF11">
    <property type="entry name" value="ELEMENT PROTEIN, PUTATIVE-RELATED"/>
    <property type="match status" value="1"/>
</dbReference>
<dbReference type="InterPro" id="IPR005162">
    <property type="entry name" value="Retrotrans_gag_dom"/>
</dbReference>
<feature type="compositionally biased region" description="Basic and acidic residues" evidence="1">
    <location>
        <begin position="1"/>
        <end position="15"/>
    </location>
</feature>
<gene>
    <name evidence="3" type="ORF">CTI12_AA017840</name>
</gene>
<dbReference type="EMBL" id="PKPP01000098">
    <property type="protein sequence ID" value="PWA97823.1"/>
    <property type="molecule type" value="Genomic_DNA"/>
</dbReference>
<reference evidence="3 4" key="1">
    <citation type="journal article" date="2018" name="Mol. Plant">
        <title>The genome of Artemisia annua provides insight into the evolution of Asteraceae family and artemisinin biosynthesis.</title>
        <authorList>
            <person name="Shen Q."/>
            <person name="Zhang L."/>
            <person name="Liao Z."/>
            <person name="Wang S."/>
            <person name="Yan T."/>
            <person name="Shi P."/>
            <person name="Liu M."/>
            <person name="Fu X."/>
            <person name="Pan Q."/>
            <person name="Wang Y."/>
            <person name="Lv Z."/>
            <person name="Lu X."/>
            <person name="Zhang F."/>
            <person name="Jiang W."/>
            <person name="Ma Y."/>
            <person name="Chen M."/>
            <person name="Hao X."/>
            <person name="Li L."/>
            <person name="Tang Y."/>
            <person name="Lv G."/>
            <person name="Zhou Y."/>
            <person name="Sun X."/>
            <person name="Brodelius P.E."/>
            <person name="Rose J.K.C."/>
            <person name="Tang K."/>
        </authorList>
    </citation>
    <scope>NUCLEOTIDE SEQUENCE [LARGE SCALE GENOMIC DNA]</scope>
    <source>
        <strain evidence="4">cv. Huhao1</strain>
        <tissue evidence="3">Leaf</tissue>
    </source>
</reference>
<dbReference type="Pfam" id="PF03732">
    <property type="entry name" value="Retrotrans_gag"/>
    <property type="match status" value="1"/>
</dbReference>
<feature type="region of interest" description="Disordered" evidence="1">
    <location>
        <begin position="1"/>
        <end position="71"/>
    </location>
</feature>